<feature type="binding site" evidence="5">
    <location>
        <position position="106"/>
    </location>
    <ligand>
        <name>a divalent metal cation</name>
        <dbReference type="ChEBI" id="CHEBI:60240"/>
        <label>1</label>
    </ligand>
</feature>
<reference evidence="6 7" key="1">
    <citation type="submission" date="2014-08" db="EMBL/GenBank/DDBJ databases">
        <title>Complete genome of a marine bacteria Jeotgalibacillus malaysiensis.</title>
        <authorList>
            <person name="Yaakop A.S."/>
            <person name="Chan K.-G."/>
            <person name="Goh K.M."/>
        </authorList>
    </citation>
    <scope>NUCLEOTIDE SEQUENCE [LARGE SCALE GENOMIC DNA]</scope>
    <source>
        <strain evidence="6 7">D5</strain>
    </source>
</reference>
<dbReference type="AlphaFoldDB" id="A0A0B5AS06"/>
<dbReference type="Gene3D" id="3.30.70.120">
    <property type="match status" value="1"/>
</dbReference>
<dbReference type="GO" id="GO:0005737">
    <property type="term" value="C:cytoplasm"/>
    <property type="evidence" value="ECO:0007669"/>
    <property type="project" value="TreeGrafter"/>
</dbReference>
<dbReference type="Gene3D" id="3.40.1390.30">
    <property type="entry name" value="NIF3 (NGG1p interacting factor 3)-like"/>
    <property type="match status" value="1"/>
</dbReference>
<dbReference type="Proteomes" id="UP000031449">
    <property type="component" value="Chromosome"/>
</dbReference>
<dbReference type="InterPro" id="IPR036069">
    <property type="entry name" value="DUF34/NIF3_sf"/>
</dbReference>
<evidence type="ECO:0000256" key="2">
    <source>
        <dbReference type="ARBA" id="ARBA00022112"/>
    </source>
</evidence>
<dbReference type="Pfam" id="PF01784">
    <property type="entry name" value="DUF34_NIF3"/>
    <property type="match status" value="1"/>
</dbReference>
<dbReference type="PANTHER" id="PTHR13799:SF14">
    <property type="entry name" value="GTP CYCLOHYDROLASE 1 TYPE 2 HOMOLOG"/>
    <property type="match status" value="1"/>
</dbReference>
<evidence type="ECO:0000313" key="7">
    <source>
        <dbReference type="Proteomes" id="UP000031449"/>
    </source>
</evidence>
<feature type="binding site" evidence="5">
    <location>
        <position position="335"/>
    </location>
    <ligand>
        <name>a divalent metal cation</name>
        <dbReference type="ChEBI" id="CHEBI:60240"/>
        <label>1</label>
    </ligand>
</feature>
<name>A0A0B5AS06_9BACL</name>
<dbReference type="NCBIfam" id="TIGR00486">
    <property type="entry name" value="YbgI_SA1388"/>
    <property type="match status" value="1"/>
</dbReference>
<dbReference type="PANTHER" id="PTHR13799">
    <property type="entry name" value="NGG1 INTERACTING FACTOR 3"/>
    <property type="match status" value="1"/>
</dbReference>
<dbReference type="InterPro" id="IPR015867">
    <property type="entry name" value="N-reg_PII/ATP_PRibTrfase_C"/>
</dbReference>
<keyword evidence="7" id="KW-1185">Reference proteome</keyword>
<dbReference type="FunFam" id="3.40.1390.30:FF:000001">
    <property type="entry name" value="GTP cyclohydrolase 1 type 2"/>
    <property type="match status" value="1"/>
</dbReference>
<proteinExistence type="inferred from homology"/>
<evidence type="ECO:0000256" key="1">
    <source>
        <dbReference type="ARBA" id="ARBA00006964"/>
    </source>
</evidence>
<evidence type="ECO:0000256" key="4">
    <source>
        <dbReference type="PIRNR" id="PIRNR037489"/>
    </source>
</evidence>
<dbReference type="BioCyc" id="JESP1508404:G14D9-11420-MONOMER"/>
<dbReference type="EMBL" id="CP009416">
    <property type="protein sequence ID" value="AJD91482.1"/>
    <property type="molecule type" value="Genomic_DNA"/>
</dbReference>
<dbReference type="HOGENOM" id="CLU_037423_1_0_9"/>
<dbReference type="GO" id="GO:0046872">
    <property type="term" value="F:metal ion binding"/>
    <property type="evidence" value="ECO:0007669"/>
    <property type="project" value="UniProtKB-UniRule"/>
</dbReference>
<dbReference type="SUPFAM" id="SSF102705">
    <property type="entry name" value="NIF3 (NGG1p interacting factor 3)-like"/>
    <property type="match status" value="1"/>
</dbReference>
<evidence type="ECO:0000313" key="6">
    <source>
        <dbReference type="EMBL" id="AJD91482.1"/>
    </source>
</evidence>
<gene>
    <name evidence="6" type="ORF">JMA_21650</name>
</gene>
<dbReference type="InterPro" id="IPR002678">
    <property type="entry name" value="DUF34/NIF3"/>
</dbReference>
<comment type="similarity">
    <text evidence="1 4">Belongs to the GTP cyclohydrolase I type 2/NIF3 family.</text>
</comment>
<accession>A0A0B5AS06</accession>
<keyword evidence="3 4" id="KW-0479">Metal-binding</keyword>
<dbReference type="OrthoDB" id="9792792at2"/>
<evidence type="ECO:0000256" key="5">
    <source>
        <dbReference type="PIRSR" id="PIRSR602678-1"/>
    </source>
</evidence>
<evidence type="ECO:0000256" key="3">
    <source>
        <dbReference type="ARBA" id="ARBA00022723"/>
    </source>
</evidence>
<feature type="binding site" evidence="5">
    <location>
        <position position="67"/>
    </location>
    <ligand>
        <name>a divalent metal cation</name>
        <dbReference type="ChEBI" id="CHEBI:60240"/>
        <label>1</label>
    </ligand>
</feature>
<feature type="binding site" evidence="5">
    <location>
        <position position="68"/>
    </location>
    <ligand>
        <name>a divalent metal cation</name>
        <dbReference type="ChEBI" id="CHEBI:60240"/>
        <label>1</label>
    </ligand>
</feature>
<protein>
    <recommendedName>
        <fullName evidence="2 4">GTP cyclohydrolase 1 type 2 homolog</fullName>
    </recommendedName>
</protein>
<dbReference type="STRING" id="1508404.JMA_21650"/>
<feature type="binding site" evidence="5">
    <location>
        <position position="332"/>
    </location>
    <ligand>
        <name>a divalent metal cation</name>
        <dbReference type="ChEBI" id="CHEBI:60240"/>
        <label>1</label>
    </ligand>
</feature>
<organism evidence="6 7">
    <name type="scientific">Jeotgalibacillus malaysiensis</name>
    <dbReference type="NCBI Taxonomy" id="1508404"/>
    <lineage>
        <taxon>Bacteria</taxon>
        <taxon>Bacillati</taxon>
        <taxon>Bacillota</taxon>
        <taxon>Bacilli</taxon>
        <taxon>Bacillales</taxon>
        <taxon>Caryophanaceae</taxon>
        <taxon>Jeotgalibacillus</taxon>
    </lineage>
</organism>
<dbReference type="PIRSF" id="PIRSF037489">
    <property type="entry name" value="UCP037489_NIF3_YqfO"/>
    <property type="match status" value="1"/>
</dbReference>
<dbReference type="FunFam" id="3.30.70.120:FF:000006">
    <property type="entry name" value="GTP cyclohydrolase 1 type 2 homolog"/>
    <property type="match status" value="1"/>
</dbReference>
<sequence length="372" mass="40762">MKQVNGHQVVQLLEQFSPKYLAMEGDPIGLQVGALNRKVTKVLTTLDVTHEVVEEAIKKGANFIIAHHPLLFRPLKSINLETTAGTLVEKCIKNDITIFAAHTNLDVARGGVNDMLAEALELKELKVLVKTYEDSYKKLIVFVPPSHASAVREAITSAGAGQIGDYSDCTFTTEGTGRFKPGSEADPFIGERGTPEEVQEVKIESIFLASHKNKILKAMKSSHPYEEPAYDIFDQSIQGEIYGLGRVGKLEDPVELGEFAEDVKKKLNIPALRVTGDPSKKIKKVAVLGGMGSKYYQTAKFAGADVYITGDVDFHTAQDAEAAGISIIDPGHHVEEVMKKGLSEELEKRAKKEGLNVEFVYSELSTEPFTFL</sequence>
<dbReference type="KEGG" id="jeo:JMA_21650"/>
<dbReference type="InterPro" id="IPR017221">
    <property type="entry name" value="DUF34/NIF3_bac"/>
</dbReference>